<evidence type="ECO:0000256" key="1">
    <source>
        <dbReference type="SAM" id="Coils"/>
    </source>
</evidence>
<feature type="coiled-coil region" evidence="1">
    <location>
        <begin position="395"/>
        <end position="422"/>
    </location>
</feature>
<dbReference type="RefSeq" id="WP_377964368.1">
    <property type="nucleotide sequence ID" value="NZ_JBHZOL010000066.1"/>
</dbReference>
<gene>
    <name evidence="2" type="ORF">ACFVKH_09585</name>
</gene>
<evidence type="ECO:0000313" key="3">
    <source>
        <dbReference type="Proteomes" id="UP001600165"/>
    </source>
</evidence>
<reference evidence="2 3" key="1">
    <citation type="submission" date="2024-10" db="EMBL/GenBank/DDBJ databases">
        <authorList>
            <person name="Ratan Roy A."/>
            <person name="Morales Sandoval P.H."/>
            <person name="De Los Santos Villalobos S."/>
            <person name="Chakraborty S."/>
            <person name="Mukherjee J."/>
        </authorList>
    </citation>
    <scope>NUCLEOTIDE SEQUENCE [LARGE SCALE GENOMIC DNA]</scope>
    <source>
        <strain evidence="2 3">S1</strain>
    </source>
</reference>
<keyword evidence="3" id="KW-1185">Reference proteome</keyword>
<accession>A0ABW6IED1</accession>
<feature type="coiled-coil region" evidence="1">
    <location>
        <begin position="307"/>
        <end position="341"/>
    </location>
</feature>
<evidence type="ECO:0000313" key="2">
    <source>
        <dbReference type="EMBL" id="MFE4106528.1"/>
    </source>
</evidence>
<name>A0ABW6IED1_9CYAN</name>
<comment type="caution">
    <text evidence="2">The sequence shown here is derived from an EMBL/GenBank/DDBJ whole genome shotgun (WGS) entry which is preliminary data.</text>
</comment>
<sequence>MSLPLILDLALGLIFTYLILSLLASEIQEIISAILQWRAEHLKYSIEQLLAGDSAESRAAAQELANQLYNSPVIRSLNHEARGRLARLLRQFLHFIGQIYRTVTRTRNVFGTQTSGPSYIPSEAFAATLLENLHLIDLQRLLTESRLGNLVEERIRLPVNQILNDLRISTANEYLLDPEIRQLEQSLQQITQDFQARRINLTQAVSLLLNKIDSFIEIAQQSLPPENHLSQTFLKRLTFLRRNLVNSADELALLLRKIQPTLRDLVLILDAKSSIYQEVSALAAQEDGLIRELISRIKPQQVPPRLKDSLLTLAEQAQLKVQQADEELQRFQKEVEAWFDRSMTRAAGVYKRNAKGVAILIGIAIAVVLNADSLHIASRLTTDQTIRDSISAAVSQLANQDLQDLQQELNLVTEAVDNSLDQFPLPIGRSPQVLDLQAQAEAEWAFPIPRRFLGWLITGLAISMGSSFWYDLLNRVVNVRATGNKQDISSDS</sequence>
<proteinExistence type="predicted"/>
<keyword evidence="1" id="KW-0175">Coiled coil</keyword>
<protein>
    <submittedName>
        <fullName evidence="2">Uncharacterized protein</fullName>
    </submittedName>
</protein>
<dbReference type="Proteomes" id="UP001600165">
    <property type="component" value="Unassembled WGS sequence"/>
</dbReference>
<organism evidence="2 3">
    <name type="scientific">Almyronema epifaneia S1</name>
    <dbReference type="NCBI Taxonomy" id="2991925"/>
    <lineage>
        <taxon>Bacteria</taxon>
        <taxon>Bacillati</taxon>
        <taxon>Cyanobacteriota</taxon>
        <taxon>Cyanophyceae</taxon>
        <taxon>Nodosilineales</taxon>
        <taxon>Nodosilineaceae</taxon>
        <taxon>Almyronema</taxon>
        <taxon>Almyronema epifaneia</taxon>
    </lineage>
</organism>
<dbReference type="EMBL" id="JBHZOL010000066">
    <property type="protein sequence ID" value="MFE4106528.1"/>
    <property type="molecule type" value="Genomic_DNA"/>
</dbReference>